<dbReference type="InterPro" id="IPR027417">
    <property type="entry name" value="P-loop_NTPase"/>
</dbReference>
<evidence type="ECO:0000256" key="3">
    <source>
        <dbReference type="ARBA" id="ARBA00007913"/>
    </source>
</evidence>
<evidence type="ECO:0000256" key="2">
    <source>
        <dbReference type="ARBA" id="ARBA00004496"/>
    </source>
</evidence>
<comment type="catalytic activity">
    <reaction evidence="11">
        <text>ATP + H2O = ADP + phosphate + H(+)</text>
        <dbReference type="Rhea" id="RHEA:13065"/>
        <dbReference type="ChEBI" id="CHEBI:15377"/>
        <dbReference type="ChEBI" id="CHEBI:15378"/>
        <dbReference type="ChEBI" id="CHEBI:30616"/>
        <dbReference type="ChEBI" id="CHEBI:43474"/>
        <dbReference type="ChEBI" id="CHEBI:456216"/>
        <dbReference type="EC" id="3.6.4.12"/>
    </reaction>
    <physiologicalReaction direction="left-to-right" evidence="11">
        <dbReference type="Rhea" id="RHEA:13066"/>
    </physiologicalReaction>
</comment>
<evidence type="ECO:0000256" key="5">
    <source>
        <dbReference type="ARBA" id="ARBA00022490"/>
    </source>
</evidence>
<dbReference type="PANTHER" id="PTHR43788:SF8">
    <property type="entry name" value="DNA-BINDING PROTEIN SMUBP-2"/>
    <property type="match status" value="1"/>
</dbReference>
<keyword evidence="15" id="KW-1185">Reference proteome</keyword>
<feature type="domain" description="AAA+ ATPase" evidence="12">
    <location>
        <begin position="216"/>
        <end position="428"/>
    </location>
</feature>
<dbReference type="GeneID" id="93591860"/>
<feature type="domain" description="Helicase ATP-binding" evidence="13">
    <location>
        <begin position="198"/>
        <end position="452"/>
    </location>
</feature>
<evidence type="ECO:0000256" key="7">
    <source>
        <dbReference type="ARBA" id="ARBA00022801"/>
    </source>
</evidence>
<dbReference type="InterPro" id="IPR041679">
    <property type="entry name" value="DNA2/NAM7-like_C"/>
</dbReference>
<evidence type="ECO:0000256" key="10">
    <source>
        <dbReference type="ARBA" id="ARBA00023242"/>
    </source>
</evidence>
<dbReference type="GO" id="GO:0005634">
    <property type="term" value="C:nucleus"/>
    <property type="evidence" value="ECO:0007669"/>
    <property type="project" value="UniProtKB-SubCell"/>
</dbReference>
<dbReference type="FunFam" id="3.40.50.300:FF:000326">
    <property type="entry name" value="P-loop containing nucleoside triphosphate hydrolase"/>
    <property type="match status" value="1"/>
</dbReference>
<dbReference type="GO" id="GO:0005524">
    <property type="term" value="F:ATP binding"/>
    <property type="evidence" value="ECO:0007669"/>
    <property type="project" value="UniProtKB-KW"/>
</dbReference>
<keyword evidence="6" id="KW-0547">Nucleotide-binding</keyword>
<organism evidence="14 15">
    <name type="scientific">Arthrobotrys flagrans</name>
    <name type="common">Nematode-trapping fungus</name>
    <name type="synonym">Trichothecium flagrans</name>
    <dbReference type="NCBI Taxonomy" id="97331"/>
    <lineage>
        <taxon>Eukaryota</taxon>
        <taxon>Fungi</taxon>
        <taxon>Dikarya</taxon>
        <taxon>Ascomycota</taxon>
        <taxon>Pezizomycotina</taxon>
        <taxon>Orbiliomycetes</taxon>
        <taxon>Orbiliales</taxon>
        <taxon>Orbiliaceae</taxon>
        <taxon>Arthrobotrys</taxon>
    </lineage>
</organism>
<dbReference type="SUPFAM" id="SSF52540">
    <property type="entry name" value="P-loop containing nucleoside triphosphate hydrolases"/>
    <property type="match status" value="1"/>
</dbReference>
<evidence type="ECO:0000259" key="12">
    <source>
        <dbReference type="SMART" id="SM00382"/>
    </source>
</evidence>
<keyword evidence="5" id="KW-0963">Cytoplasm</keyword>
<accession>A0A436ZS23</accession>
<gene>
    <name evidence="14" type="ORF">DFL_009549</name>
</gene>
<dbReference type="Pfam" id="PF13086">
    <property type="entry name" value="AAA_11"/>
    <property type="match status" value="1"/>
</dbReference>
<name>A0A436ZS23_ARTFL</name>
<dbReference type="Gene3D" id="3.40.50.300">
    <property type="entry name" value="P-loop containing nucleotide triphosphate hydrolases"/>
    <property type="match status" value="2"/>
</dbReference>
<sequence length="670" mass="74344">MNVDAFHFFLDEQLELLEKAREVEVKLSNEDIAQANPKVLCARGLALLNLCISRYYTGLGGKSVVELSPDSSLVSGGMPAHGLKTGDIVKIQEQLSTSTKKSQKKEAQDGGLTGVVIRSASQKLAVALDMDKSHISMDTTKRLWVVKVANDAPFKRMMQTIRDLKAAKPEDLPSIIKVSFGLTGYLPPMEPEHQLDFFDVNLNEIQKEAVSFALGAKDLALIHGPPGTGKTQTLIEIIRQLVARDLKVLVCGPSNISVDNIADKLGPFRIPMIRIGHPARLLPSVVSNSLDVAIKHSGGGMLVNDIRREMDEKLNTSKKTRNGAERRKLWEDIRDLRKECKVRERRCTEDIVRTSKVVLSTLHGAGGRDTVRQNFDVVIIDEAGQALEAQSLIPLVRGPSKCVLAGDHLQLPPTIPRTDGASKLRKLELSLFERLIKLHGPSIKRTLSVQYRMHEMIMKYPSVGLYDSLLLADASVRSHLLSDLPNITKTDDTQEPLVFWDTHPQGGFGEDETGADESKSNAMEAALCRYHLRNLLEAGVQPKDVAVITPYNAQVAVLSELVKSDFPNEFPEIEIGSVDGFQGREKEAILLSLVRSNDKKEVGFLADERRLNVAMTRPRRHLCVIGDSQTVAHGSTFLKGWMDFLEENADLRYPDTLMLQRPSAYLVFYI</sequence>
<dbReference type="InterPro" id="IPR041677">
    <property type="entry name" value="DNA2/NAM7_AAA_11"/>
</dbReference>
<dbReference type="InterPro" id="IPR048761">
    <property type="entry name" value="SMUBP-2_HCS1_1B"/>
</dbReference>
<dbReference type="GO" id="GO:0016787">
    <property type="term" value="F:hydrolase activity"/>
    <property type="evidence" value="ECO:0007669"/>
    <property type="project" value="UniProtKB-KW"/>
</dbReference>
<dbReference type="GO" id="GO:0005694">
    <property type="term" value="C:chromosome"/>
    <property type="evidence" value="ECO:0007669"/>
    <property type="project" value="UniProtKB-ARBA"/>
</dbReference>
<evidence type="ECO:0000256" key="1">
    <source>
        <dbReference type="ARBA" id="ARBA00004123"/>
    </source>
</evidence>
<dbReference type="InterPro" id="IPR050534">
    <property type="entry name" value="Coronavir_polyprotein_1ab"/>
</dbReference>
<evidence type="ECO:0000259" key="13">
    <source>
        <dbReference type="SMART" id="SM00487"/>
    </source>
</evidence>
<comment type="caution">
    <text evidence="14">The sequence shown here is derived from an EMBL/GenBank/DDBJ whole genome shotgun (WGS) entry which is preliminary data.</text>
</comment>
<proteinExistence type="inferred from homology"/>
<protein>
    <recommendedName>
        <fullName evidence="4">DNA helicase</fullName>
        <ecNumber evidence="4">3.6.4.12</ecNumber>
    </recommendedName>
</protein>
<keyword evidence="8" id="KW-0347">Helicase</keyword>
<evidence type="ECO:0000313" key="15">
    <source>
        <dbReference type="Proteomes" id="UP000283090"/>
    </source>
</evidence>
<dbReference type="Proteomes" id="UP000283090">
    <property type="component" value="Unassembled WGS sequence"/>
</dbReference>
<dbReference type="CDD" id="cd18044">
    <property type="entry name" value="DEXXQc_SMUBP2"/>
    <property type="match status" value="1"/>
</dbReference>
<keyword evidence="9" id="KW-0067">ATP-binding</keyword>
<evidence type="ECO:0000313" key="14">
    <source>
        <dbReference type="EMBL" id="RVD81698.1"/>
    </source>
</evidence>
<dbReference type="SMART" id="SM00487">
    <property type="entry name" value="DEXDc"/>
    <property type="match status" value="1"/>
</dbReference>
<dbReference type="PANTHER" id="PTHR43788">
    <property type="entry name" value="DNA2/NAM7 HELICASE FAMILY MEMBER"/>
    <property type="match status" value="1"/>
</dbReference>
<dbReference type="VEuPathDB" id="FungiDB:DFL_009549"/>
<dbReference type="GO" id="GO:0003723">
    <property type="term" value="F:RNA binding"/>
    <property type="evidence" value="ECO:0007669"/>
    <property type="project" value="InterPro"/>
</dbReference>
<dbReference type="RefSeq" id="XP_067487242.1">
    <property type="nucleotide sequence ID" value="XM_067639453.1"/>
</dbReference>
<dbReference type="InterPro" id="IPR047187">
    <property type="entry name" value="SF1_C_Upf1"/>
</dbReference>
<dbReference type="GO" id="GO:0043139">
    <property type="term" value="F:5'-3' DNA helicase activity"/>
    <property type="evidence" value="ECO:0007669"/>
    <property type="project" value="TreeGrafter"/>
</dbReference>
<dbReference type="SMART" id="SM00382">
    <property type="entry name" value="AAA"/>
    <property type="match status" value="1"/>
</dbReference>
<evidence type="ECO:0000256" key="8">
    <source>
        <dbReference type="ARBA" id="ARBA00022806"/>
    </source>
</evidence>
<dbReference type="STRING" id="97331.A0A436ZS23"/>
<dbReference type="Pfam" id="PF21138">
    <property type="entry name" value="SMUBP-2_HCS1_1B"/>
    <property type="match status" value="1"/>
</dbReference>
<comment type="subcellular location">
    <subcellularLocation>
        <location evidence="2">Cytoplasm</location>
    </subcellularLocation>
    <subcellularLocation>
        <location evidence="1">Nucleus</location>
    </subcellularLocation>
</comment>
<comment type="similarity">
    <text evidence="3">Belongs to the DNA2/NAM7 helicase family.</text>
</comment>
<dbReference type="InterPro" id="IPR014001">
    <property type="entry name" value="Helicase_ATP-bd"/>
</dbReference>
<evidence type="ECO:0000256" key="9">
    <source>
        <dbReference type="ARBA" id="ARBA00022840"/>
    </source>
</evidence>
<dbReference type="Gene3D" id="2.40.30.270">
    <property type="match status" value="1"/>
</dbReference>
<evidence type="ECO:0000256" key="4">
    <source>
        <dbReference type="ARBA" id="ARBA00012551"/>
    </source>
</evidence>
<reference evidence="14 15" key="1">
    <citation type="submission" date="2019-01" db="EMBL/GenBank/DDBJ databases">
        <title>Intercellular communication is required for trap formation in the nematode-trapping fungus Duddingtonia flagrans.</title>
        <authorList>
            <person name="Youssar L."/>
            <person name="Wernet V."/>
            <person name="Hensel N."/>
            <person name="Hildebrandt H.-G."/>
            <person name="Fischer R."/>
        </authorList>
    </citation>
    <scope>NUCLEOTIDE SEQUENCE [LARGE SCALE GENOMIC DNA]</scope>
    <source>
        <strain evidence="14 15">CBS H-5679</strain>
    </source>
</reference>
<dbReference type="OrthoDB" id="6513042at2759"/>
<dbReference type="InterPro" id="IPR003593">
    <property type="entry name" value="AAA+_ATPase"/>
</dbReference>
<dbReference type="Pfam" id="PF13087">
    <property type="entry name" value="AAA_12"/>
    <property type="match status" value="1"/>
</dbReference>
<keyword evidence="7" id="KW-0378">Hydrolase</keyword>
<evidence type="ECO:0000256" key="11">
    <source>
        <dbReference type="ARBA" id="ARBA00048432"/>
    </source>
</evidence>
<dbReference type="EC" id="3.6.4.12" evidence="4"/>
<keyword evidence="10" id="KW-0539">Nucleus</keyword>
<dbReference type="EMBL" id="SAEB01000012">
    <property type="protein sequence ID" value="RVD81698.1"/>
    <property type="molecule type" value="Genomic_DNA"/>
</dbReference>
<evidence type="ECO:0000256" key="6">
    <source>
        <dbReference type="ARBA" id="ARBA00022741"/>
    </source>
</evidence>
<dbReference type="CDD" id="cd18808">
    <property type="entry name" value="SF1_C_Upf1"/>
    <property type="match status" value="1"/>
</dbReference>
<dbReference type="AlphaFoldDB" id="A0A436ZS23"/>
<dbReference type="GO" id="GO:0005737">
    <property type="term" value="C:cytoplasm"/>
    <property type="evidence" value="ECO:0007669"/>
    <property type="project" value="UniProtKB-SubCell"/>
</dbReference>